<proteinExistence type="predicted"/>
<evidence type="ECO:0000313" key="3">
    <source>
        <dbReference type="Proteomes" id="UP000005435"/>
    </source>
</evidence>
<dbReference type="STRING" id="720554.Clocl_3180"/>
<reference evidence="3" key="1">
    <citation type="submission" date="2011-12" db="EMBL/GenBank/DDBJ databases">
        <title>Complete sequence of Clostridium clariflavum DSM 19732.</title>
        <authorList>
            <consortium name="US DOE Joint Genome Institute"/>
            <person name="Lucas S."/>
            <person name="Han J."/>
            <person name="Lapidus A."/>
            <person name="Cheng J.-F."/>
            <person name="Goodwin L."/>
            <person name="Pitluck S."/>
            <person name="Peters L."/>
            <person name="Teshima H."/>
            <person name="Detter J.C."/>
            <person name="Han C."/>
            <person name="Tapia R."/>
            <person name="Land M."/>
            <person name="Hauser L."/>
            <person name="Kyrpides N."/>
            <person name="Ivanova N."/>
            <person name="Pagani I."/>
            <person name="Kitzmiller T."/>
            <person name="Lynd L."/>
            <person name="Izquierdo J."/>
            <person name="Woyke T."/>
        </authorList>
    </citation>
    <scope>NUCLEOTIDE SEQUENCE [LARGE SCALE GENOMIC DNA]</scope>
    <source>
        <strain evidence="3">DSM 19732 / NBRC 101661 / EBR45</strain>
    </source>
</reference>
<evidence type="ECO:0000313" key="2">
    <source>
        <dbReference type="EMBL" id="AEV69702.1"/>
    </source>
</evidence>
<accession>G8LVR6</accession>
<feature type="transmembrane region" description="Helical" evidence="1">
    <location>
        <begin position="12"/>
        <end position="34"/>
    </location>
</feature>
<dbReference type="EMBL" id="CP003065">
    <property type="protein sequence ID" value="AEV69702.1"/>
    <property type="molecule type" value="Genomic_DNA"/>
</dbReference>
<protein>
    <submittedName>
        <fullName evidence="2">Uncharacterized protein</fullName>
    </submittedName>
</protein>
<keyword evidence="1" id="KW-0472">Membrane</keyword>
<keyword evidence="1" id="KW-1133">Transmembrane helix</keyword>
<gene>
    <name evidence="2" type="ordered locus">Clocl_3180</name>
</gene>
<evidence type="ECO:0000256" key="1">
    <source>
        <dbReference type="SAM" id="Phobius"/>
    </source>
</evidence>
<dbReference type="AlphaFoldDB" id="G8LVR6"/>
<sequence length="175" mass="20215" precursor="true">MKTAKVSKKIIIPIFSVLVLSITAMLVLMMSGFFKNTEPLYGEFTYKNADGSMALIVLTEDSVYCENVNYESPQVNAAFLLVRDEIRETERKIDMHEFEELQKEYIAKMNFKEVFDGKYSKIKDIRYNEKENQYYYEVPNPETGSYGLQLCFDVASKTLSCGNMEFKYSGNKKGD</sequence>
<dbReference type="KEGG" id="ccl:Clocl_3180"/>
<dbReference type="Proteomes" id="UP000005435">
    <property type="component" value="Chromosome"/>
</dbReference>
<name>G8LVR6_ACECE</name>
<dbReference type="HOGENOM" id="CLU_1529984_0_0_9"/>
<organism evidence="2 3">
    <name type="scientific">Acetivibrio clariflavus (strain DSM 19732 / NBRC 101661 / EBR45)</name>
    <name type="common">Clostridium clariflavum</name>
    <dbReference type="NCBI Taxonomy" id="720554"/>
    <lineage>
        <taxon>Bacteria</taxon>
        <taxon>Bacillati</taxon>
        <taxon>Bacillota</taxon>
        <taxon>Clostridia</taxon>
        <taxon>Eubacteriales</taxon>
        <taxon>Oscillospiraceae</taxon>
        <taxon>Acetivibrio</taxon>
    </lineage>
</organism>
<keyword evidence="1" id="KW-0812">Transmembrane</keyword>
<keyword evidence="3" id="KW-1185">Reference proteome</keyword>
<reference evidence="2 3" key="2">
    <citation type="journal article" date="2012" name="Stand. Genomic Sci.">
        <title>Complete Genome Sequence of Clostridium clariflavum DSM 19732.</title>
        <authorList>
            <person name="Izquierdo J.A."/>
            <person name="Goodwin L."/>
            <person name="Davenport K.W."/>
            <person name="Teshima H."/>
            <person name="Bruce D."/>
            <person name="Detter C."/>
            <person name="Tapia R."/>
            <person name="Han S."/>
            <person name="Land M."/>
            <person name="Hauser L."/>
            <person name="Jeffries C.D."/>
            <person name="Han J."/>
            <person name="Pitluck S."/>
            <person name="Nolan M."/>
            <person name="Chen A."/>
            <person name="Huntemann M."/>
            <person name="Mavromatis K."/>
            <person name="Mikhailova N."/>
            <person name="Liolios K."/>
            <person name="Woyke T."/>
            <person name="Lynd L.R."/>
        </authorList>
    </citation>
    <scope>NUCLEOTIDE SEQUENCE [LARGE SCALE GENOMIC DNA]</scope>
    <source>
        <strain evidence="3">DSM 19732 / NBRC 101661 / EBR45</strain>
    </source>
</reference>
<dbReference type="RefSeq" id="WP_014256239.1">
    <property type="nucleotide sequence ID" value="NC_016627.1"/>
</dbReference>